<evidence type="ECO:0000259" key="2">
    <source>
        <dbReference type="Pfam" id="PF13492"/>
    </source>
</evidence>
<feature type="transmembrane region" description="Helical" evidence="1">
    <location>
        <begin position="202"/>
        <end position="221"/>
    </location>
</feature>
<feature type="transmembrane region" description="Helical" evidence="1">
    <location>
        <begin position="306"/>
        <end position="325"/>
    </location>
</feature>
<feature type="transmembrane region" description="Helical" evidence="1">
    <location>
        <begin position="233"/>
        <end position="253"/>
    </location>
</feature>
<sequence>MNPNDPTLPNISLNRFERQRMIVVGIIVAIALARVVPDFVRVVYPRHVFAYTTNADGVVVKVPPRALATTAPTPAPKHTAAPQKAKPRGRLVSGLQFLQNALRGRPRAQPAGDAIEIGDRVRIDRIRPFDRKPGLAGFGYTYDNPVRYLPIERAGSERVLHLVSTDEQFAVRFLDMLHIGLYMLALGLGAILFLVKPGIATAAFFGFCLAGVDAPSTYLAAVIPNPWRPLPGIVGDLLHGAALPSLLLFAFCLIDGDEDAPRERLFAWIAAVTAVGLGALAATIGWREHYAGLPAEHFAVLLRDSGTALDVLIAIALAVAFVRGSLNDRHRIGWIIASFAFAVGCAWLSNTLFPAGRIPAWFNSILVSASIVPIVTVWIAVVRHQFFNVDFVVSRAVVYAALTAGVIGTISVTEEIGTYLFYQNTDLAYGILIAISIGIGAMTGKLKELLDHIVDRFIFRDRRAQREALEFIAGYILDAESVDDVYRALLEDAPHALKLAFGGLLARQRDGSYRLAASSGWPEGLTLSLGPSDELTLAIVRTRGALSFTGRDTRLIQESFPNERLAFVAPIFYDREVSGIIVYGHNVSGLDLDPEEREQLIRVVAHASIALNAIELAKYRAESVGVDVSSVAAETLPAPTMPLPGTG</sequence>
<protein>
    <recommendedName>
        <fullName evidence="2">GAF domain-containing protein</fullName>
    </recommendedName>
</protein>
<dbReference type="SUPFAM" id="SSF55781">
    <property type="entry name" value="GAF domain-like"/>
    <property type="match status" value="1"/>
</dbReference>
<keyword evidence="1" id="KW-0812">Transmembrane</keyword>
<keyword evidence="1" id="KW-1133">Transmembrane helix</keyword>
<dbReference type="KEGG" id="vab:WPS_07200"/>
<dbReference type="EMBL" id="AP025523">
    <property type="protein sequence ID" value="BDE05444.1"/>
    <property type="molecule type" value="Genomic_DNA"/>
</dbReference>
<proteinExistence type="predicted"/>
<feature type="transmembrane region" description="Helical" evidence="1">
    <location>
        <begin position="427"/>
        <end position="446"/>
    </location>
</feature>
<feature type="transmembrane region" description="Helical" evidence="1">
    <location>
        <begin position="393"/>
        <end position="412"/>
    </location>
</feature>
<dbReference type="Pfam" id="PF13492">
    <property type="entry name" value="GAF_3"/>
    <property type="match status" value="1"/>
</dbReference>
<dbReference type="RefSeq" id="WP_317996482.1">
    <property type="nucleotide sequence ID" value="NZ_AP025523.1"/>
</dbReference>
<feature type="transmembrane region" description="Helical" evidence="1">
    <location>
        <begin position="361"/>
        <end position="381"/>
    </location>
</feature>
<feature type="transmembrane region" description="Helical" evidence="1">
    <location>
        <begin position="176"/>
        <end position="195"/>
    </location>
</feature>
<organism evidence="3 4">
    <name type="scientific">Vulcanimicrobium alpinum</name>
    <dbReference type="NCBI Taxonomy" id="3016050"/>
    <lineage>
        <taxon>Bacteria</taxon>
        <taxon>Bacillati</taxon>
        <taxon>Vulcanimicrobiota</taxon>
        <taxon>Vulcanimicrobiia</taxon>
        <taxon>Vulcanimicrobiales</taxon>
        <taxon>Vulcanimicrobiaceae</taxon>
        <taxon>Vulcanimicrobium</taxon>
    </lineage>
</organism>
<evidence type="ECO:0000313" key="4">
    <source>
        <dbReference type="Proteomes" id="UP001317532"/>
    </source>
</evidence>
<dbReference type="InterPro" id="IPR003018">
    <property type="entry name" value="GAF"/>
</dbReference>
<dbReference type="AlphaFoldDB" id="A0AAN2C8N2"/>
<dbReference type="Proteomes" id="UP001317532">
    <property type="component" value="Chromosome"/>
</dbReference>
<feature type="transmembrane region" description="Helical" evidence="1">
    <location>
        <begin position="265"/>
        <end position="286"/>
    </location>
</feature>
<name>A0AAN2C8N2_UNVUL</name>
<evidence type="ECO:0000256" key="1">
    <source>
        <dbReference type="SAM" id="Phobius"/>
    </source>
</evidence>
<keyword evidence="1" id="KW-0472">Membrane</keyword>
<accession>A0AAN2C8N2</accession>
<feature type="domain" description="GAF" evidence="2">
    <location>
        <begin position="481"/>
        <end position="611"/>
    </location>
</feature>
<gene>
    <name evidence="3" type="ORF">WPS_07200</name>
</gene>
<keyword evidence="4" id="KW-1185">Reference proteome</keyword>
<evidence type="ECO:0000313" key="3">
    <source>
        <dbReference type="EMBL" id="BDE05444.1"/>
    </source>
</evidence>
<dbReference type="InterPro" id="IPR029016">
    <property type="entry name" value="GAF-like_dom_sf"/>
</dbReference>
<feature type="transmembrane region" description="Helical" evidence="1">
    <location>
        <begin position="332"/>
        <end position="349"/>
    </location>
</feature>
<dbReference type="Gene3D" id="3.30.450.40">
    <property type="match status" value="1"/>
</dbReference>
<feature type="transmembrane region" description="Helical" evidence="1">
    <location>
        <begin position="21"/>
        <end position="44"/>
    </location>
</feature>
<reference evidence="3 4" key="1">
    <citation type="journal article" date="2022" name="ISME Commun">
        <title>Vulcanimicrobium alpinus gen. nov. sp. nov., the first cultivated representative of the candidate phylum 'Eremiobacterota', is a metabolically versatile aerobic anoxygenic phototroph.</title>
        <authorList>
            <person name="Yabe S."/>
            <person name="Muto K."/>
            <person name="Abe K."/>
            <person name="Yokota A."/>
            <person name="Staudigel H."/>
            <person name="Tebo B.M."/>
        </authorList>
    </citation>
    <scope>NUCLEOTIDE SEQUENCE [LARGE SCALE GENOMIC DNA]</scope>
    <source>
        <strain evidence="3 4">WC8-2</strain>
    </source>
</reference>